<feature type="domain" description="Orn/DAP/Arg decarboxylase 2 N-terminal" evidence="6">
    <location>
        <begin position="40"/>
        <end position="278"/>
    </location>
</feature>
<dbReference type="PRINTS" id="PR01179">
    <property type="entry name" value="ODADCRBXLASE"/>
</dbReference>
<comment type="caution">
    <text evidence="7">The sequence shown here is derived from an EMBL/GenBank/DDBJ whole genome shotgun (WGS) entry which is preliminary data.</text>
</comment>
<keyword evidence="2" id="KW-0210">Decarboxylase</keyword>
<dbReference type="InterPro" id="IPR009006">
    <property type="entry name" value="Ala_racemase/Decarboxylase_C"/>
</dbReference>
<dbReference type="InterPro" id="IPR022644">
    <property type="entry name" value="De-COase2_N"/>
</dbReference>
<protein>
    <submittedName>
        <fullName evidence="7">Diaminopimelate decarboxylase</fullName>
        <ecNumber evidence="7">4.1.1.20</ecNumber>
    </submittedName>
</protein>
<dbReference type="EC" id="4.1.1.20" evidence="7"/>
<dbReference type="InterPro" id="IPR029066">
    <property type="entry name" value="PLP-binding_barrel"/>
</dbReference>
<sequence>MEEEFGFRNGVLHIENVSVQEIIPISHEDSEPVYVFSKQKIISNIRNYKHELNKQSFPWTLNYSMKANANPSILQIFKENGCSLTLVSGLELKTALELKFPTEDLVLNGNGKQNWEIDLAIQNGVLLNIDSVFNLQQTVSACKRANIPARVLLRVNPDIEVDVHEHVITGKVGSKFGVDETVFNEVVTILQNEQLLTLVGLHSHLGSTIDDVAVIAESAEKVSKIFRNLKAKGFRSMKYINIGGGLGIPYRKKELDTLAWKNIAESRKHKLENVFNEMSSHSDFQSILTDFKSNKISASQFLELIGNICKEDNSQTVEKMEKTLGVKGIMPTQADLIQSIKPYIDDDVHLIIEPGRSLIGNAAILLCRTLGCKESGDKSFLVVNGSMNEVIRPSLYNAYHHIELAEPAVGAKKIYDIVGPVCESGDFLGKNRLLSTPHVNCLLAVFDTGAYCGSMSMTYNMRPRAAEIMVDNDTVKVIRRADTYEDLMKPYRI</sequence>
<dbReference type="InterPro" id="IPR002986">
    <property type="entry name" value="DAP_deCOOHase_LysA"/>
</dbReference>
<organism evidence="7 8">
    <name type="scientific">Mytilus galloprovincialis</name>
    <name type="common">Mediterranean mussel</name>
    <dbReference type="NCBI Taxonomy" id="29158"/>
    <lineage>
        <taxon>Eukaryota</taxon>
        <taxon>Metazoa</taxon>
        <taxon>Spiralia</taxon>
        <taxon>Lophotrochozoa</taxon>
        <taxon>Mollusca</taxon>
        <taxon>Bivalvia</taxon>
        <taxon>Autobranchia</taxon>
        <taxon>Pteriomorphia</taxon>
        <taxon>Mytilida</taxon>
        <taxon>Mytiloidea</taxon>
        <taxon>Mytilidae</taxon>
        <taxon>Mytilinae</taxon>
        <taxon>Mytilus</taxon>
    </lineage>
</organism>
<dbReference type="GO" id="GO:0008836">
    <property type="term" value="F:diaminopimelate decarboxylase activity"/>
    <property type="evidence" value="ECO:0007669"/>
    <property type="project" value="UniProtKB-EC"/>
</dbReference>
<evidence type="ECO:0000313" key="8">
    <source>
        <dbReference type="Proteomes" id="UP000596742"/>
    </source>
</evidence>
<keyword evidence="8" id="KW-1185">Reference proteome</keyword>
<keyword evidence="4 7" id="KW-0456">Lyase</keyword>
<feature type="modified residue" description="N6-(pyridoxal phosphate)lysine" evidence="5">
    <location>
        <position position="66"/>
    </location>
</feature>
<dbReference type="Pfam" id="PF02784">
    <property type="entry name" value="Orn_Arg_deC_N"/>
    <property type="match status" value="1"/>
</dbReference>
<dbReference type="Proteomes" id="UP000596742">
    <property type="component" value="Unassembled WGS sequence"/>
</dbReference>
<evidence type="ECO:0000256" key="3">
    <source>
        <dbReference type="ARBA" id="ARBA00022898"/>
    </source>
</evidence>
<dbReference type="SUPFAM" id="SSF51419">
    <property type="entry name" value="PLP-binding barrel"/>
    <property type="match status" value="1"/>
</dbReference>
<dbReference type="Gene3D" id="3.20.20.10">
    <property type="entry name" value="Alanine racemase"/>
    <property type="match status" value="1"/>
</dbReference>
<accession>A0A8B6GCB1</accession>
<dbReference type="FunFam" id="3.20.20.10:FF:000003">
    <property type="entry name" value="Diaminopimelate decarboxylase"/>
    <property type="match status" value="1"/>
</dbReference>
<dbReference type="GO" id="GO:0009089">
    <property type="term" value="P:lysine biosynthetic process via diaminopimelate"/>
    <property type="evidence" value="ECO:0007669"/>
    <property type="project" value="InterPro"/>
</dbReference>
<dbReference type="InterPro" id="IPR000183">
    <property type="entry name" value="Orn/DAP/Arg_de-COase"/>
</dbReference>
<dbReference type="PANTHER" id="PTHR43727">
    <property type="entry name" value="DIAMINOPIMELATE DECARBOXYLASE"/>
    <property type="match status" value="1"/>
</dbReference>
<evidence type="ECO:0000259" key="6">
    <source>
        <dbReference type="Pfam" id="PF02784"/>
    </source>
</evidence>
<keyword evidence="3 5" id="KW-0663">Pyridoxal phosphate</keyword>
<proteinExistence type="predicted"/>
<dbReference type="OrthoDB" id="5034579at2759"/>
<name>A0A8B6GCB1_MYTGA</name>
<dbReference type="EMBL" id="UYJE01008197">
    <property type="protein sequence ID" value="VDI61940.1"/>
    <property type="molecule type" value="Genomic_DNA"/>
</dbReference>
<feature type="active site" description="Proton donor" evidence="5">
    <location>
        <position position="422"/>
    </location>
</feature>
<evidence type="ECO:0000256" key="2">
    <source>
        <dbReference type="ARBA" id="ARBA00022793"/>
    </source>
</evidence>
<evidence type="ECO:0000313" key="7">
    <source>
        <dbReference type="EMBL" id="VDI61940.1"/>
    </source>
</evidence>
<evidence type="ECO:0000256" key="1">
    <source>
        <dbReference type="ARBA" id="ARBA00001933"/>
    </source>
</evidence>
<evidence type="ECO:0000256" key="5">
    <source>
        <dbReference type="PIRSR" id="PIRSR600183-50"/>
    </source>
</evidence>
<dbReference type="Gene3D" id="2.40.37.10">
    <property type="entry name" value="Lyase, Ornithine Decarboxylase, Chain A, domain 1"/>
    <property type="match status" value="1"/>
</dbReference>
<comment type="cofactor">
    <cofactor evidence="1 5">
        <name>pyridoxal 5'-phosphate</name>
        <dbReference type="ChEBI" id="CHEBI:597326"/>
    </cofactor>
</comment>
<gene>
    <name evidence="7" type="ORF">MGAL_10B061357</name>
</gene>
<dbReference type="SUPFAM" id="SSF50621">
    <property type="entry name" value="Alanine racemase C-terminal domain-like"/>
    <property type="match status" value="1"/>
</dbReference>
<dbReference type="CDD" id="cd06828">
    <property type="entry name" value="PLPDE_III_DapDC"/>
    <property type="match status" value="1"/>
</dbReference>
<dbReference type="PANTHER" id="PTHR43727:SF2">
    <property type="entry name" value="GROUP IV DECARBOXYLASE"/>
    <property type="match status" value="1"/>
</dbReference>
<evidence type="ECO:0000256" key="4">
    <source>
        <dbReference type="ARBA" id="ARBA00023239"/>
    </source>
</evidence>
<dbReference type="AlphaFoldDB" id="A0A8B6GCB1"/>
<reference evidence="7" key="1">
    <citation type="submission" date="2018-11" db="EMBL/GenBank/DDBJ databases">
        <authorList>
            <person name="Alioto T."/>
            <person name="Alioto T."/>
        </authorList>
    </citation>
    <scope>NUCLEOTIDE SEQUENCE</scope>
</reference>